<dbReference type="InterPro" id="IPR012795">
    <property type="entry name" value="tRNA_Ile_lys_synt_N"/>
</dbReference>
<proteinExistence type="inferred from homology"/>
<accession>A0ABW8D395</accession>
<evidence type="ECO:0000256" key="3">
    <source>
        <dbReference type="ARBA" id="ARBA00022598"/>
    </source>
</evidence>
<dbReference type="EC" id="6.3.4.19" evidence="8"/>
<evidence type="ECO:0000256" key="6">
    <source>
        <dbReference type="ARBA" id="ARBA00022840"/>
    </source>
</evidence>
<dbReference type="NCBIfam" id="TIGR02432">
    <property type="entry name" value="lysidine_TilS_N"/>
    <property type="match status" value="1"/>
</dbReference>
<dbReference type="EMBL" id="JBGORX010000001">
    <property type="protein sequence ID" value="MFJ1267171.1"/>
    <property type="molecule type" value="Genomic_DNA"/>
</dbReference>
<dbReference type="Pfam" id="PF11734">
    <property type="entry name" value="TilS_C"/>
    <property type="match status" value="1"/>
</dbReference>
<evidence type="ECO:0000313" key="10">
    <source>
        <dbReference type="EMBL" id="MFJ1267171.1"/>
    </source>
</evidence>
<comment type="function">
    <text evidence="8">Ligates lysine onto the cytidine present at position 34 of the AUA codon-specific tRNA(Ile) that contains the anticodon CAU, in an ATP-dependent manner. Cytidine is converted to lysidine, thus changing the amino acid specificity of the tRNA from methionine to isoleucine.</text>
</comment>
<dbReference type="CDD" id="cd01992">
    <property type="entry name" value="TilS_N"/>
    <property type="match status" value="1"/>
</dbReference>
<dbReference type="RefSeq" id="WP_400185726.1">
    <property type="nucleotide sequence ID" value="NZ_JBGORX010000001.1"/>
</dbReference>
<evidence type="ECO:0000256" key="5">
    <source>
        <dbReference type="ARBA" id="ARBA00022741"/>
    </source>
</evidence>
<gene>
    <name evidence="8 10" type="primary">tilS</name>
    <name evidence="10" type="ORF">ACD661_01230</name>
</gene>
<keyword evidence="2 8" id="KW-0963">Cytoplasm</keyword>
<evidence type="ECO:0000256" key="4">
    <source>
        <dbReference type="ARBA" id="ARBA00022694"/>
    </source>
</evidence>
<dbReference type="PANTHER" id="PTHR43033">
    <property type="entry name" value="TRNA(ILE)-LYSIDINE SYNTHASE-RELATED"/>
    <property type="match status" value="1"/>
</dbReference>
<evidence type="ECO:0000256" key="1">
    <source>
        <dbReference type="ARBA" id="ARBA00004496"/>
    </source>
</evidence>
<comment type="catalytic activity">
    <reaction evidence="7 8">
        <text>cytidine(34) in tRNA(Ile2) + L-lysine + ATP = lysidine(34) in tRNA(Ile2) + AMP + diphosphate + H(+)</text>
        <dbReference type="Rhea" id="RHEA:43744"/>
        <dbReference type="Rhea" id="RHEA-COMP:10625"/>
        <dbReference type="Rhea" id="RHEA-COMP:10670"/>
        <dbReference type="ChEBI" id="CHEBI:15378"/>
        <dbReference type="ChEBI" id="CHEBI:30616"/>
        <dbReference type="ChEBI" id="CHEBI:32551"/>
        <dbReference type="ChEBI" id="CHEBI:33019"/>
        <dbReference type="ChEBI" id="CHEBI:82748"/>
        <dbReference type="ChEBI" id="CHEBI:83665"/>
        <dbReference type="ChEBI" id="CHEBI:456215"/>
        <dbReference type="EC" id="6.3.4.19"/>
    </reaction>
</comment>
<sequence length="435" mass="49043">MNRTPTELLNADWLSYFNRFDKLIVGFSGGLDSTVLLHALASHSSLHSKLLAVHINHGISPNALAWQQHCERFCRHLGIHFITKAVQFDRSANIEEGARLARYAVFSSLLREQDCLVLGHHQDDQAETVLLQLLRGTGVDGLAAMTERGALGKGAIARPCLNSTRAQLAQYAKVRQLVWIDDESNQDVSYSRNYLRQKILPLLADKWPGATGNIARTALHCQQAKSNLDVLALQDCPELSFASDSLCITPLLKLDFARLANVLRTWLRKRKIQAPSTALLGRIIDELIFARIDAAPQVNWDKVVVRRYQQHLYLDKKNTIHLPNYSEWLQFPSPLMLGADGFGVIAESARQGLVVPANAKITIRFRQGGETLVLHGQTKQLKKLFQEWQIPPWQRERTPLLYINDELAAVVNYAISDVFFNRNVPHAWSLKTQQA</sequence>
<dbReference type="HAMAP" id="MF_01161">
    <property type="entry name" value="tRNA_Ile_lys_synt"/>
    <property type="match status" value="1"/>
</dbReference>
<evidence type="ECO:0000256" key="2">
    <source>
        <dbReference type="ARBA" id="ARBA00022490"/>
    </source>
</evidence>
<comment type="domain">
    <text evidence="8">The N-terminal region contains the highly conserved SGGXDS motif, predicted to be a P-loop motif involved in ATP binding.</text>
</comment>
<keyword evidence="4 8" id="KW-0819">tRNA processing</keyword>
<dbReference type="InterPro" id="IPR011063">
    <property type="entry name" value="TilS/TtcA_N"/>
</dbReference>
<keyword evidence="6 8" id="KW-0067">ATP-binding</keyword>
<comment type="similarity">
    <text evidence="8">Belongs to the tRNA(Ile)-lysidine synthase family.</text>
</comment>
<evidence type="ECO:0000256" key="8">
    <source>
        <dbReference type="HAMAP-Rule" id="MF_01161"/>
    </source>
</evidence>
<dbReference type="Proteomes" id="UP001615550">
    <property type="component" value="Unassembled WGS sequence"/>
</dbReference>
<reference evidence="10 11" key="1">
    <citation type="submission" date="2024-08" db="EMBL/GenBank/DDBJ databases">
        <title>Draft Genome Sequence of Legionella lytica strain DSB2004, Isolated From a Fire Sprinkler System.</title>
        <authorList>
            <person name="Everhart A.D."/>
            <person name="Kidane D.T."/>
            <person name="Farone A.L."/>
            <person name="Farone M.B."/>
        </authorList>
    </citation>
    <scope>NUCLEOTIDE SEQUENCE [LARGE SCALE GENOMIC DNA]</scope>
    <source>
        <strain evidence="10 11">DSB2004</strain>
    </source>
</reference>
<dbReference type="GO" id="GO:0032267">
    <property type="term" value="F:tRNA(Ile)-lysidine synthase activity"/>
    <property type="evidence" value="ECO:0007669"/>
    <property type="project" value="UniProtKB-EC"/>
</dbReference>
<dbReference type="InterPro" id="IPR014729">
    <property type="entry name" value="Rossmann-like_a/b/a_fold"/>
</dbReference>
<dbReference type="SUPFAM" id="SSF52402">
    <property type="entry name" value="Adenine nucleotide alpha hydrolases-like"/>
    <property type="match status" value="1"/>
</dbReference>
<keyword evidence="5 8" id="KW-0547">Nucleotide-binding</keyword>
<organism evidence="10 11">
    <name type="scientific">Legionella lytica</name>
    <dbReference type="NCBI Taxonomy" id="96232"/>
    <lineage>
        <taxon>Bacteria</taxon>
        <taxon>Pseudomonadati</taxon>
        <taxon>Pseudomonadota</taxon>
        <taxon>Gammaproteobacteria</taxon>
        <taxon>Legionellales</taxon>
        <taxon>Legionellaceae</taxon>
        <taxon>Legionella</taxon>
    </lineage>
</organism>
<evidence type="ECO:0000313" key="11">
    <source>
        <dbReference type="Proteomes" id="UP001615550"/>
    </source>
</evidence>
<feature type="domain" description="Lysidine-tRNA(Ile) synthetase C-terminal" evidence="9">
    <location>
        <begin position="361"/>
        <end position="427"/>
    </location>
</feature>
<name>A0ABW8D395_9GAMM</name>
<dbReference type="SUPFAM" id="SSF82829">
    <property type="entry name" value="MesJ substrate recognition domain-like"/>
    <property type="match status" value="1"/>
</dbReference>
<dbReference type="InterPro" id="IPR012796">
    <property type="entry name" value="Lysidine-tRNA-synth_C"/>
</dbReference>
<evidence type="ECO:0000256" key="7">
    <source>
        <dbReference type="ARBA" id="ARBA00048539"/>
    </source>
</evidence>
<dbReference type="Pfam" id="PF09179">
    <property type="entry name" value="TilS"/>
    <property type="match status" value="1"/>
</dbReference>
<feature type="binding site" evidence="8">
    <location>
        <begin position="28"/>
        <end position="33"/>
    </location>
    <ligand>
        <name>ATP</name>
        <dbReference type="ChEBI" id="CHEBI:30616"/>
    </ligand>
</feature>
<dbReference type="InterPro" id="IPR015262">
    <property type="entry name" value="tRNA_Ile_lys_synt_subst-bd"/>
</dbReference>
<dbReference type="Gene3D" id="1.20.59.20">
    <property type="match status" value="1"/>
</dbReference>
<keyword evidence="11" id="KW-1185">Reference proteome</keyword>
<comment type="caution">
    <text evidence="10">The sequence shown here is derived from an EMBL/GenBank/DDBJ whole genome shotgun (WGS) entry which is preliminary data.</text>
</comment>
<comment type="subcellular location">
    <subcellularLocation>
        <location evidence="1 8">Cytoplasm</location>
    </subcellularLocation>
</comment>
<dbReference type="PANTHER" id="PTHR43033:SF1">
    <property type="entry name" value="TRNA(ILE)-LYSIDINE SYNTHASE-RELATED"/>
    <property type="match status" value="1"/>
</dbReference>
<dbReference type="SUPFAM" id="SSF56037">
    <property type="entry name" value="PheT/TilS domain"/>
    <property type="match status" value="1"/>
</dbReference>
<evidence type="ECO:0000259" key="9">
    <source>
        <dbReference type="SMART" id="SM00977"/>
    </source>
</evidence>
<dbReference type="InterPro" id="IPR012094">
    <property type="entry name" value="tRNA_Ile_lys_synt"/>
</dbReference>
<dbReference type="SMART" id="SM00977">
    <property type="entry name" value="TilS_C"/>
    <property type="match status" value="1"/>
</dbReference>
<dbReference type="NCBIfam" id="TIGR02433">
    <property type="entry name" value="lysidine_TilS_C"/>
    <property type="match status" value="1"/>
</dbReference>
<dbReference type="Pfam" id="PF01171">
    <property type="entry name" value="ATP_bind_3"/>
    <property type="match status" value="1"/>
</dbReference>
<protein>
    <recommendedName>
        <fullName evidence="8">tRNA(Ile)-lysidine synthase</fullName>
        <ecNumber evidence="8">6.3.4.19</ecNumber>
    </recommendedName>
    <alternativeName>
        <fullName evidence="8">tRNA(Ile)-2-lysyl-cytidine synthase</fullName>
    </alternativeName>
    <alternativeName>
        <fullName evidence="8">tRNA(Ile)-lysidine synthetase</fullName>
    </alternativeName>
</protein>
<keyword evidence="3 8" id="KW-0436">Ligase</keyword>
<dbReference type="Gene3D" id="3.40.50.620">
    <property type="entry name" value="HUPs"/>
    <property type="match status" value="1"/>
</dbReference>